<reference evidence="1 2" key="2">
    <citation type="journal article" date="2019" name="G3 (Bethesda)">
        <title>Hybrid Assembly of the Genome of the Entomopathogenic Nematode Steinernema carpocapsae Identifies the X-Chromosome.</title>
        <authorList>
            <person name="Serra L."/>
            <person name="Macchietto M."/>
            <person name="Macias-Munoz A."/>
            <person name="McGill C.J."/>
            <person name="Rodriguez I.M."/>
            <person name="Rodriguez B."/>
            <person name="Murad R."/>
            <person name="Mortazavi A."/>
        </authorList>
    </citation>
    <scope>NUCLEOTIDE SEQUENCE [LARGE SCALE GENOMIC DNA]</scope>
    <source>
        <strain evidence="1 2">ALL</strain>
    </source>
</reference>
<dbReference type="EMBL" id="AZBU02000006">
    <property type="protein sequence ID" value="TKR72986.1"/>
    <property type="molecule type" value="Genomic_DNA"/>
</dbReference>
<evidence type="ECO:0000313" key="1">
    <source>
        <dbReference type="EMBL" id="TKR72986.1"/>
    </source>
</evidence>
<evidence type="ECO:0000313" key="2">
    <source>
        <dbReference type="Proteomes" id="UP000298663"/>
    </source>
</evidence>
<comment type="caution">
    <text evidence="1">The sequence shown here is derived from an EMBL/GenBank/DDBJ whole genome shotgun (WGS) entry which is preliminary data.</text>
</comment>
<dbReference type="AlphaFoldDB" id="A0A4U5MTA5"/>
<proteinExistence type="predicted"/>
<gene>
    <name evidence="1" type="ORF">L596_020360</name>
</gene>
<protein>
    <submittedName>
        <fullName evidence="1">Uncharacterized protein</fullName>
    </submittedName>
</protein>
<sequence>MCCPIPLPPLQTCDVFRQIKKCLQLKILQLKCSPTALSDLISDPLDRSAQSYYPSFIVQIMCNRSQSRSFKTSPTAFVIQLFYFRPLKDFHIRPNGHPQKLCQSCGRAFHNSPH</sequence>
<reference evidence="1 2" key="1">
    <citation type="journal article" date="2015" name="Genome Biol.">
        <title>Comparative genomics of Steinernema reveals deeply conserved gene regulatory networks.</title>
        <authorList>
            <person name="Dillman A.R."/>
            <person name="Macchietto M."/>
            <person name="Porter C.F."/>
            <person name="Rogers A."/>
            <person name="Williams B."/>
            <person name="Antoshechkin I."/>
            <person name="Lee M.M."/>
            <person name="Goodwin Z."/>
            <person name="Lu X."/>
            <person name="Lewis E.E."/>
            <person name="Goodrich-Blair H."/>
            <person name="Stock S.P."/>
            <person name="Adams B.J."/>
            <person name="Sternberg P.W."/>
            <person name="Mortazavi A."/>
        </authorList>
    </citation>
    <scope>NUCLEOTIDE SEQUENCE [LARGE SCALE GENOMIC DNA]</scope>
    <source>
        <strain evidence="1 2">ALL</strain>
    </source>
</reference>
<organism evidence="1 2">
    <name type="scientific">Steinernema carpocapsae</name>
    <name type="common">Entomopathogenic nematode</name>
    <dbReference type="NCBI Taxonomy" id="34508"/>
    <lineage>
        <taxon>Eukaryota</taxon>
        <taxon>Metazoa</taxon>
        <taxon>Ecdysozoa</taxon>
        <taxon>Nematoda</taxon>
        <taxon>Chromadorea</taxon>
        <taxon>Rhabditida</taxon>
        <taxon>Tylenchina</taxon>
        <taxon>Panagrolaimomorpha</taxon>
        <taxon>Strongyloidoidea</taxon>
        <taxon>Steinernematidae</taxon>
        <taxon>Steinernema</taxon>
    </lineage>
</organism>
<dbReference type="Proteomes" id="UP000298663">
    <property type="component" value="Unassembled WGS sequence"/>
</dbReference>
<accession>A0A4U5MTA5</accession>
<keyword evidence="2" id="KW-1185">Reference proteome</keyword>
<name>A0A4U5MTA5_STECR</name>